<feature type="region of interest" description="Disordered" evidence="1">
    <location>
        <begin position="220"/>
        <end position="357"/>
    </location>
</feature>
<feature type="region of interest" description="Disordered" evidence="1">
    <location>
        <begin position="1"/>
        <end position="99"/>
    </location>
</feature>
<name>A0A9P6CPP5_9AGAR</name>
<dbReference type="PANTHER" id="PTHR13992:SF39">
    <property type="entry name" value="SMRTER, ISOFORM G"/>
    <property type="match status" value="1"/>
</dbReference>
<feature type="compositionally biased region" description="Low complexity" evidence="1">
    <location>
        <begin position="373"/>
        <end position="385"/>
    </location>
</feature>
<feature type="compositionally biased region" description="Low complexity" evidence="1">
    <location>
        <begin position="256"/>
        <end position="265"/>
    </location>
</feature>
<dbReference type="InterPro" id="IPR017884">
    <property type="entry name" value="SANT_dom"/>
</dbReference>
<accession>A0A9P6CPP5</accession>
<feature type="compositionally biased region" description="Polar residues" evidence="1">
    <location>
        <begin position="996"/>
        <end position="1005"/>
    </location>
</feature>
<dbReference type="Pfam" id="PF00249">
    <property type="entry name" value="Myb_DNA-binding"/>
    <property type="match status" value="2"/>
</dbReference>
<dbReference type="PANTHER" id="PTHR13992">
    <property type="entry name" value="NUCLEAR RECEPTOR CO-REPRESSOR RELATED NCOR"/>
    <property type="match status" value="1"/>
</dbReference>
<feature type="compositionally biased region" description="Polar residues" evidence="1">
    <location>
        <begin position="341"/>
        <end position="355"/>
    </location>
</feature>
<dbReference type="GO" id="GO:0006357">
    <property type="term" value="P:regulation of transcription by RNA polymerase II"/>
    <property type="evidence" value="ECO:0007669"/>
    <property type="project" value="TreeGrafter"/>
</dbReference>
<feature type="compositionally biased region" description="Polar residues" evidence="1">
    <location>
        <begin position="619"/>
        <end position="641"/>
    </location>
</feature>
<feature type="compositionally biased region" description="Polar residues" evidence="1">
    <location>
        <begin position="1"/>
        <end position="28"/>
    </location>
</feature>
<organism evidence="3 4">
    <name type="scientific">Collybia nuda</name>
    <dbReference type="NCBI Taxonomy" id="64659"/>
    <lineage>
        <taxon>Eukaryota</taxon>
        <taxon>Fungi</taxon>
        <taxon>Dikarya</taxon>
        <taxon>Basidiomycota</taxon>
        <taxon>Agaricomycotina</taxon>
        <taxon>Agaricomycetes</taxon>
        <taxon>Agaricomycetidae</taxon>
        <taxon>Agaricales</taxon>
        <taxon>Tricholomatineae</taxon>
        <taxon>Clitocybaceae</taxon>
        <taxon>Collybia</taxon>
    </lineage>
</organism>
<protein>
    <recommendedName>
        <fullName evidence="2">SANT domain-containing protein</fullName>
    </recommendedName>
</protein>
<evidence type="ECO:0000313" key="3">
    <source>
        <dbReference type="EMBL" id="KAF9467873.1"/>
    </source>
</evidence>
<feature type="compositionally biased region" description="Polar residues" evidence="1">
    <location>
        <begin position="411"/>
        <end position="444"/>
    </location>
</feature>
<feature type="compositionally biased region" description="Low complexity" evidence="1">
    <location>
        <begin position="1025"/>
        <end position="1036"/>
    </location>
</feature>
<comment type="caution">
    <text evidence="3">The sequence shown here is derived from an EMBL/GenBank/DDBJ whole genome shotgun (WGS) entry which is preliminary data.</text>
</comment>
<keyword evidence="4" id="KW-1185">Reference proteome</keyword>
<feature type="region of interest" description="Disordered" evidence="1">
    <location>
        <begin position="158"/>
        <end position="207"/>
    </location>
</feature>
<dbReference type="PROSITE" id="PS51293">
    <property type="entry name" value="SANT"/>
    <property type="match status" value="2"/>
</dbReference>
<feature type="compositionally biased region" description="Polar residues" evidence="1">
    <location>
        <begin position="791"/>
        <end position="805"/>
    </location>
</feature>
<gene>
    <name evidence="3" type="ORF">BDZ94DRAFT_1184936</name>
</gene>
<feature type="region of interest" description="Disordered" evidence="1">
    <location>
        <begin position="780"/>
        <end position="805"/>
    </location>
</feature>
<feature type="compositionally biased region" description="Basic and acidic residues" evidence="1">
    <location>
        <begin position="158"/>
        <end position="176"/>
    </location>
</feature>
<feature type="compositionally biased region" description="Basic and acidic residues" evidence="1">
    <location>
        <begin position="1160"/>
        <end position="1169"/>
    </location>
</feature>
<reference evidence="3" key="1">
    <citation type="submission" date="2020-11" db="EMBL/GenBank/DDBJ databases">
        <authorList>
            <consortium name="DOE Joint Genome Institute"/>
            <person name="Ahrendt S."/>
            <person name="Riley R."/>
            <person name="Andreopoulos W."/>
            <person name="Labutti K."/>
            <person name="Pangilinan J."/>
            <person name="Ruiz-Duenas F.J."/>
            <person name="Barrasa J.M."/>
            <person name="Sanchez-Garcia M."/>
            <person name="Camarero S."/>
            <person name="Miyauchi S."/>
            <person name="Serrano A."/>
            <person name="Linde D."/>
            <person name="Babiker R."/>
            <person name="Drula E."/>
            <person name="Ayuso-Fernandez I."/>
            <person name="Pacheco R."/>
            <person name="Padilla G."/>
            <person name="Ferreira P."/>
            <person name="Barriuso J."/>
            <person name="Kellner H."/>
            <person name="Castanera R."/>
            <person name="Alfaro M."/>
            <person name="Ramirez L."/>
            <person name="Pisabarro A.G."/>
            <person name="Kuo A."/>
            <person name="Tritt A."/>
            <person name="Lipzen A."/>
            <person name="He G."/>
            <person name="Yan M."/>
            <person name="Ng V."/>
            <person name="Cullen D."/>
            <person name="Martin F."/>
            <person name="Rosso M.-N."/>
            <person name="Henrissat B."/>
            <person name="Hibbett D."/>
            <person name="Martinez A.T."/>
            <person name="Grigoriev I.V."/>
        </authorList>
    </citation>
    <scope>NUCLEOTIDE SEQUENCE</scope>
    <source>
        <strain evidence="3">CBS 247.69</strain>
    </source>
</reference>
<dbReference type="EMBL" id="MU150235">
    <property type="protein sequence ID" value="KAF9467873.1"/>
    <property type="molecule type" value="Genomic_DNA"/>
</dbReference>
<dbReference type="Proteomes" id="UP000807353">
    <property type="component" value="Unassembled WGS sequence"/>
</dbReference>
<dbReference type="Gene3D" id="1.10.10.60">
    <property type="entry name" value="Homeodomain-like"/>
    <property type="match status" value="1"/>
</dbReference>
<feature type="region of interest" description="Disordered" evidence="1">
    <location>
        <begin position="1153"/>
        <end position="1178"/>
    </location>
</feature>
<dbReference type="InterPro" id="IPR001005">
    <property type="entry name" value="SANT/Myb"/>
</dbReference>
<dbReference type="InterPro" id="IPR051571">
    <property type="entry name" value="N-CoR_corepressor"/>
</dbReference>
<dbReference type="OrthoDB" id="10258692at2759"/>
<feature type="region of interest" description="Disordered" evidence="1">
    <location>
        <begin position="960"/>
        <end position="1102"/>
    </location>
</feature>
<feature type="domain" description="SANT" evidence="2">
    <location>
        <begin position="876"/>
        <end position="927"/>
    </location>
</feature>
<dbReference type="GO" id="GO:0034967">
    <property type="term" value="C:Set3 complex"/>
    <property type="evidence" value="ECO:0007669"/>
    <property type="project" value="TreeGrafter"/>
</dbReference>
<dbReference type="CDD" id="cd00167">
    <property type="entry name" value="SANT"/>
    <property type="match status" value="2"/>
</dbReference>
<feature type="compositionally biased region" description="Basic and acidic residues" evidence="1">
    <location>
        <begin position="960"/>
        <end position="969"/>
    </location>
</feature>
<dbReference type="SMART" id="SM00717">
    <property type="entry name" value="SANT"/>
    <property type="match status" value="2"/>
</dbReference>
<dbReference type="SUPFAM" id="SSF46689">
    <property type="entry name" value="Homeodomain-like"/>
    <property type="match status" value="2"/>
</dbReference>
<dbReference type="InterPro" id="IPR009057">
    <property type="entry name" value="Homeodomain-like_sf"/>
</dbReference>
<evidence type="ECO:0000259" key="2">
    <source>
        <dbReference type="PROSITE" id="PS51293"/>
    </source>
</evidence>
<feature type="region of interest" description="Disordered" evidence="1">
    <location>
        <begin position="618"/>
        <end position="652"/>
    </location>
</feature>
<proteinExistence type="predicted"/>
<feature type="domain" description="SANT" evidence="2">
    <location>
        <begin position="1101"/>
        <end position="1147"/>
    </location>
</feature>
<feature type="region of interest" description="Disordered" evidence="1">
    <location>
        <begin position="120"/>
        <end position="139"/>
    </location>
</feature>
<feature type="region of interest" description="Disordered" evidence="1">
    <location>
        <begin position="407"/>
        <end position="444"/>
    </location>
</feature>
<feature type="compositionally biased region" description="Basic residues" evidence="1">
    <location>
        <begin position="266"/>
        <end position="285"/>
    </location>
</feature>
<feature type="region of interest" description="Disordered" evidence="1">
    <location>
        <begin position="366"/>
        <end position="385"/>
    </location>
</feature>
<evidence type="ECO:0000313" key="4">
    <source>
        <dbReference type="Proteomes" id="UP000807353"/>
    </source>
</evidence>
<feature type="compositionally biased region" description="Basic residues" evidence="1">
    <location>
        <begin position="1055"/>
        <end position="1064"/>
    </location>
</feature>
<sequence length="1361" mass="150541">MSSGAYDTPLSSSPFVPNESWRASTSIPSIYERPHHPPPRRRSPTPPRRIMSYDRYIPPRTASVYNEDYPNTYRPAPNSYRPDELSAYYTRSPSPDRYGPLRIPEADAWDRSIPWVPPVKNPTWQERKIAPPSPPTSISRGVRKETILATRMFEPSDAWKQHHDRLPSGDRSRRLSTDGYLSSGIREPHSPVRRGRSPIYHGGDSYRPVQTYREPYVRSEYDSYRPGWPPTSPINSRSRDPYGSSSRFEFNGRHASGSGSTPGSRSPHHRSPINKARHVPRRRSSSRADRSSSPRTRSSSRSRSRRHRSPSLRYRSISRGRRSLSLKRRSRSPALRASSSNKRSTNGTQPSNTHELQPLSLPLRGASLHRSPKVPASPRRSVSRPLSLVAGNSGVMLSKVLVIDKPAKNAQPRSLSRSSIASTHVSTREPSLSRDNLPPQTLSREFTTPEASRAIEIKSNPSVNASAQIESPCPPKLEGPLPGSILMDNFASGIATPALPSVCPASPELHKQLSPDNVIEAEIQLPALSPPQNTLSSNQILSSIQVDSIGKEKLTNGFPDNIQDLNPPGTPVPLHIDSGPTSPNHEVLSPPSSLNLTDSIAATQPIKQDLTPIIAEPITSPSHTQLTQAPSPKNEATLSRQTPPPEQRSIDRDVLNEQIARASETKSTTEALRLVVMTRLLCDRQTREELVNPVLLANQATAAESHDSGSPSTVDEVIAEITTGGRQEARMKTFATVQGSLVERFKERQDFLTAKTQRLREQYISLHERWVAHCATLNEEAKPSVPPETEPVSQPSGRTTRRSTANLGDAVRSDLEMEQIIASLGIDEATDPNQLSLRNLAIVPDMISVTHGKVDYVYDDTNHLIDNPGEYYGPHTGTHDWTDTEKAIFLDKFAAYPKQFGVIAEHIPNKTAAQCVDYYYLHKKKVIDFRKVISLYAPNKRRRRGMGKKKGNGLLADIRQHDAEVHRDSGSPTVSGRPGRGRRNMAPPEPRKTAASRRSTVQLEGTPTSTPTPEPDARPRRRRGPAPSASAPLSRTVSMSVDEAEEETDIERPAKRAKRTRKVKSAAIVTEEPASPAPEPKASDSTESGSRKKQQPTNIQWSDEDKSLFLGLLAQHGADFKRIAASMPNKTTIQVNNYYKSNLVELDLEKVAASAPRRSPSPERREPQKDTIYPGSGVMSPIAVTLRDSAPPMSSLRDDMPPLQVPTHTAVHTHARPFVHSESKHPTWATPSTPLPDVPLSNEKHHNMTRPISPSLVRGYTLSAGYPNVDLNGVYPSVPSYPSVSAVPYVYPPYADPHYNPYSMGRPMQHHAPIQPTPDQYMVANHRIPSVPSISRPENPYPIITGPGIPPTSYHYSLESS</sequence>
<feature type="compositionally biased region" description="Basic residues" evidence="1">
    <location>
        <begin position="298"/>
        <end position="331"/>
    </location>
</feature>
<dbReference type="Gene3D" id="1.20.58.1880">
    <property type="match status" value="1"/>
</dbReference>
<evidence type="ECO:0000256" key="1">
    <source>
        <dbReference type="SAM" id="MobiDB-lite"/>
    </source>
</evidence>